<organism evidence="1 2">
    <name type="scientific">Frankliniella fusca</name>
    <dbReference type="NCBI Taxonomy" id="407009"/>
    <lineage>
        <taxon>Eukaryota</taxon>
        <taxon>Metazoa</taxon>
        <taxon>Ecdysozoa</taxon>
        <taxon>Arthropoda</taxon>
        <taxon>Hexapoda</taxon>
        <taxon>Insecta</taxon>
        <taxon>Pterygota</taxon>
        <taxon>Neoptera</taxon>
        <taxon>Paraneoptera</taxon>
        <taxon>Thysanoptera</taxon>
        <taxon>Terebrantia</taxon>
        <taxon>Thripoidea</taxon>
        <taxon>Thripidae</taxon>
        <taxon>Frankliniella</taxon>
    </lineage>
</organism>
<comment type="caution">
    <text evidence="1">The sequence shown here is derived from an EMBL/GenBank/DDBJ whole genome shotgun (WGS) entry which is preliminary data.</text>
</comment>
<keyword evidence="2" id="KW-1185">Reference proteome</keyword>
<reference evidence="1" key="1">
    <citation type="submission" date="2021-07" db="EMBL/GenBank/DDBJ databases">
        <authorList>
            <person name="Catto M.A."/>
            <person name="Jacobson A."/>
            <person name="Kennedy G."/>
            <person name="Labadie P."/>
            <person name="Hunt B.G."/>
            <person name="Srinivasan R."/>
        </authorList>
    </citation>
    <scope>NUCLEOTIDE SEQUENCE</scope>
    <source>
        <strain evidence="1">PL_HMW_Pooled</strain>
        <tissue evidence="1">Head</tissue>
    </source>
</reference>
<evidence type="ECO:0000313" key="2">
    <source>
        <dbReference type="Proteomes" id="UP001219518"/>
    </source>
</evidence>
<reference evidence="1" key="2">
    <citation type="journal article" date="2023" name="BMC Genomics">
        <title>Pest status, molecular evolution, and epigenetic factors derived from the genome assembly of Frankliniella fusca, a thysanopteran phytovirus vector.</title>
        <authorList>
            <person name="Catto M.A."/>
            <person name="Labadie P.E."/>
            <person name="Jacobson A.L."/>
            <person name="Kennedy G.G."/>
            <person name="Srinivasan R."/>
            <person name="Hunt B.G."/>
        </authorList>
    </citation>
    <scope>NUCLEOTIDE SEQUENCE</scope>
    <source>
        <strain evidence="1">PL_HMW_Pooled</strain>
    </source>
</reference>
<gene>
    <name evidence="1" type="ORF">KUF71_021595</name>
</gene>
<proteinExistence type="predicted"/>
<dbReference type="Proteomes" id="UP001219518">
    <property type="component" value="Unassembled WGS sequence"/>
</dbReference>
<dbReference type="EMBL" id="JAHWGI010000289">
    <property type="protein sequence ID" value="KAK3912025.1"/>
    <property type="molecule type" value="Genomic_DNA"/>
</dbReference>
<accession>A0AAE1GZ98</accession>
<name>A0AAE1GZ98_9NEOP</name>
<sequence length="112" mass="12641">MMTVYKFEQFLIICYTYVVEANIDMFRSPVHLASFDHFDRALVIHISNGVSTGRQSAIPYFSSIFLAYFTCDRDIPVLDLLISMPRASFSSFIALFQLGSSLQDSYVSGISS</sequence>
<evidence type="ECO:0000313" key="1">
    <source>
        <dbReference type="EMBL" id="KAK3912025.1"/>
    </source>
</evidence>
<protein>
    <submittedName>
        <fullName evidence="1">Mediator of RNA polymerase II transcription subunit 12</fullName>
    </submittedName>
</protein>
<dbReference type="AlphaFoldDB" id="A0AAE1GZ98"/>